<dbReference type="AlphaFoldDB" id="A0A7S4RTC3"/>
<reference evidence="3" key="1">
    <citation type="submission" date="2021-01" db="EMBL/GenBank/DDBJ databases">
        <authorList>
            <person name="Corre E."/>
            <person name="Pelletier E."/>
            <person name="Niang G."/>
            <person name="Scheremetjew M."/>
            <person name="Finn R."/>
            <person name="Kale V."/>
            <person name="Holt S."/>
            <person name="Cochrane G."/>
            <person name="Meng A."/>
            <person name="Brown T."/>
            <person name="Cohen L."/>
        </authorList>
    </citation>
    <scope>NUCLEOTIDE SEQUENCE</scope>
    <source>
        <strain evidence="3">CCMP3105</strain>
    </source>
</reference>
<dbReference type="Gene3D" id="1.20.120.1740">
    <property type="entry name" value="Sodium ion translocating NADH-quinone reductase subunit C-like"/>
    <property type="match status" value="1"/>
</dbReference>
<name>A0A7S4RTC3_9DINO</name>
<dbReference type="Pfam" id="PF18240">
    <property type="entry name" value="PSII_Pbs31"/>
    <property type="match status" value="1"/>
</dbReference>
<protein>
    <recommendedName>
        <fullName evidence="2">Photosystem II Psb31 protein domain-containing protein</fullName>
    </recommendedName>
</protein>
<sequence>MAQAVSAQASTGTPRPLPPLPHPTPLSTMARRSSALAVAALALGALCLARIASDAFLSGAVSRREALGAAAAGAAALGGLTPALADWQGEPIQALQVLGPEIVGLKDAVNSGDLAAVSAKLAKFDLYTSGVLKNKAAQKAQASAIVDKLADAVETKNVAGVKGAYAEFLKATSLEEIFSLPKGRNYHLVTPTSSMATR</sequence>
<evidence type="ECO:0000313" key="3">
    <source>
        <dbReference type="EMBL" id="CAE4624399.1"/>
    </source>
</evidence>
<dbReference type="InterPro" id="IPR006311">
    <property type="entry name" value="TAT_signal"/>
</dbReference>
<organism evidence="3">
    <name type="scientific">Alexandrium monilatum</name>
    <dbReference type="NCBI Taxonomy" id="311494"/>
    <lineage>
        <taxon>Eukaryota</taxon>
        <taxon>Sar</taxon>
        <taxon>Alveolata</taxon>
        <taxon>Dinophyceae</taxon>
        <taxon>Gonyaulacales</taxon>
        <taxon>Pyrocystaceae</taxon>
        <taxon>Alexandrium</taxon>
    </lineage>
</organism>
<accession>A0A7S4RTC3</accession>
<dbReference type="EMBL" id="HBNR01057120">
    <property type="protein sequence ID" value="CAE4624399.1"/>
    <property type="molecule type" value="Transcribed_RNA"/>
</dbReference>
<dbReference type="InterPro" id="IPR040933">
    <property type="entry name" value="PSII_Pbs31"/>
</dbReference>
<dbReference type="PROSITE" id="PS51318">
    <property type="entry name" value="TAT"/>
    <property type="match status" value="1"/>
</dbReference>
<proteinExistence type="predicted"/>
<gene>
    <name evidence="3" type="ORF">AMON00008_LOCUS40184</name>
</gene>
<evidence type="ECO:0000259" key="2">
    <source>
        <dbReference type="Pfam" id="PF18240"/>
    </source>
</evidence>
<feature type="compositionally biased region" description="Polar residues" evidence="1">
    <location>
        <begin position="1"/>
        <end position="10"/>
    </location>
</feature>
<feature type="compositionally biased region" description="Pro residues" evidence="1">
    <location>
        <begin position="15"/>
        <end position="24"/>
    </location>
</feature>
<feature type="region of interest" description="Disordered" evidence="1">
    <location>
        <begin position="1"/>
        <end position="26"/>
    </location>
</feature>
<evidence type="ECO:0000256" key="1">
    <source>
        <dbReference type="SAM" id="MobiDB-lite"/>
    </source>
</evidence>
<feature type="domain" description="Photosystem II Psb31 protein" evidence="2">
    <location>
        <begin position="94"/>
        <end position="173"/>
    </location>
</feature>